<organism evidence="2 3">
    <name type="scientific">Grifola frondosa</name>
    <name type="common">Maitake</name>
    <name type="synonym">Polyporus frondosus</name>
    <dbReference type="NCBI Taxonomy" id="5627"/>
    <lineage>
        <taxon>Eukaryota</taxon>
        <taxon>Fungi</taxon>
        <taxon>Dikarya</taxon>
        <taxon>Basidiomycota</taxon>
        <taxon>Agaricomycotina</taxon>
        <taxon>Agaricomycetes</taxon>
        <taxon>Polyporales</taxon>
        <taxon>Grifolaceae</taxon>
        <taxon>Grifola</taxon>
    </lineage>
</organism>
<reference evidence="2 3" key="1">
    <citation type="submission" date="2016-03" db="EMBL/GenBank/DDBJ databases">
        <title>Whole genome sequencing of Grifola frondosa 9006-11.</title>
        <authorList>
            <person name="Min B."/>
            <person name="Park H."/>
            <person name="Kim J.-G."/>
            <person name="Cho H."/>
            <person name="Oh Y.-L."/>
            <person name="Kong W.-S."/>
            <person name="Choi I.-G."/>
        </authorList>
    </citation>
    <scope>NUCLEOTIDE SEQUENCE [LARGE SCALE GENOMIC DNA]</scope>
    <source>
        <strain evidence="2 3">9006-11</strain>
    </source>
</reference>
<dbReference type="Proteomes" id="UP000092993">
    <property type="component" value="Unassembled WGS sequence"/>
</dbReference>
<feature type="compositionally biased region" description="Low complexity" evidence="1">
    <location>
        <begin position="153"/>
        <end position="171"/>
    </location>
</feature>
<feature type="region of interest" description="Disordered" evidence="1">
    <location>
        <begin position="73"/>
        <end position="171"/>
    </location>
</feature>
<dbReference type="AlphaFoldDB" id="A0A1C7MJ43"/>
<proteinExistence type="predicted"/>
<gene>
    <name evidence="2" type="ORF">A0H81_03036</name>
</gene>
<evidence type="ECO:0000313" key="3">
    <source>
        <dbReference type="Proteomes" id="UP000092993"/>
    </source>
</evidence>
<keyword evidence="3" id="KW-1185">Reference proteome</keyword>
<sequence length="171" mass="18423">MARRARQPATLLTSARGVNVKINTRTARTTCKTSPIRPMRVAANASANASEADKVGDNKWQQVAAVGSFRQLCSHSHHPQPPILLRTPPISRDFTASLPYQPTPAARYRSDECDSHPRPEQAASPSWQPNRPPRCRAPAPAPAPPSRPRPRRASTAGTVTTSTTTAALAPP</sequence>
<evidence type="ECO:0000256" key="1">
    <source>
        <dbReference type="SAM" id="MobiDB-lite"/>
    </source>
</evidence>
<protein>
    <submittedName>
        <fullName evidence="2">Uncharacterized protein</fullName>
    </submittedName>
</protein>
<feature type="compositionally biased region" description="Basic and acidic residues" evidence="1">
    <location>
        <begin position="108"/>
        <end position="119"/>
    </location>
</feature>
<dbReference type="EMBL" id="LUGG01000003">
    <property type="protein sequence ID" value="OBZ76882.1"/>
    <property type="molecule type" value="Genomic_DNA"/>
</dbReference>
<evidence type="ECO:0000313" key="2">
    <source>
        <dbReference type="EMBL" id="OBZ76882.1"/>
    </source>
</evidence>
<accession>A0A1C7MJ43</accession>
<name>A0A1C7MJ43_GRIFR</name>
<comment type="caution">
    <text evidence="2">The sequence shown here is derived from an EMBL/GenBank/DDBJ whole genome shotgun (WGS) entry which is preliminary data.</text>
</comment>